<dbReference type="AlphaFoldDB" id="A0A4Q9MIR0"/>
<evidence type="ECO:0000256" key="1">
    <source>
        <dbReference type="SAM" id="MobiDB-lite"/>
    </source>
</evidence>
<feature type="compositionally biased region" description="Basic and acidic residues" evidence="1">
    <location>
        <begin position="709"/>
        <end position="719"/>
    </location>
</feature>
<sequence>MAKRTTGKTKKIKISEIRNVPLPPAAASAKNKVPRGNQAMIIPEIPSTRKRAQAEQDEGPRKKKPKAVQDGSDSSKAQTNGDQRHDRRRPDRDQQAPDCTKTSDPSRHLGNPPLVSPRSIPSSSHHPSSSPQTDHHSSSWHPTSSLGPSSNAPPTHAQESFAGSIGRMKAVAQGESDDESDLPLDEDTPRTKVKRPAAPDPESESEESDSPEEEDGVGDNDDDDDDDEGEEISAADARKFIKAIRKSKKKNKFQISTADADPKLLTEHFKTWGRHCHRLCGLYTDIHKTIVCGMTVMRAAPSNEDEFETCYKSIPNMSAANAKFYTKKFFHLCDAIPKFTALCEHILLNPEDVFIFAKFMQVHAAAGRTTDISTLKASFHSYFPYVVLAQDHVIPPPGPGTLSNLKNRNGGYCSTSTGRLVVPIDERASFDLDPPKYCKQKITQNKKFQAANSAMRRKKRHQADRPQTRDDENSYPSYLFPTNLKYDNARPDRHIFKSDLVLSCLRHLFCGRSSVGRKDGSRGFGRAPLVVIYSITKITPDYLVYITTLVRRSASHDPLALESSDTIDNVKAKIQDKEITVSHLADLGRLWLAPFSCYAPQLRYLLSPDDRWSGDDKERSGHRFHTALYRLLTVEYEAWEEDMDRGYIEESEDALEWNIFAWFNDKVFGSEAGASDEQDPDASIYEDGNDENNVRARVLKARMAELQARRERRTNDIRDTLPPNTEAAPSRSPSCELIDTNSHFVDIPADNSQPAAGPSGRPAEDDG</sequence>
<feature type="region of interest" description="Disordered" evidence="1">
    <location>
        <begin position="448"/>
        <end position="474"/>
    </location>
</feature>
<reference evidence="2" key="1">
    <citation type="submission" date="2019-01" db="EMBL/GenBank/DDBJ databases">
        <title>Draft genome sequences of three monokaryotic isolates of the white-rot basidiomycete fungus Dichomitus squalens.</title>
        <authorList>
            <consortium name="DOE Joint Genome Institute"/>
            <person name="Lopez S.C."/>
            <person name="Andreopoulos B."/>
            <person name="Pangilinan J."/>
            <person name="Lipzen A."/>
            <person name="Riley R."/>
            <person name="Ahrendt S."/>
            <person name="Ng V."/>
            <person name="Barry K."/>
            <person name="Daum C."/>
            <person name="Grigoriev I.V."/>
            <person name="Hilden K.S."/>
            <person name="Makela M.R."/>
            <person name="de Vries R.P."/>
        </authorList>
    </citation>
    <scope>NUCLEOTIDE SEQUENCE [LARGE SCALE GENOMIC DNA]</scope>
    <source>
        <strain evidence="2">OM18370.1</strain>
    </source>
</reference>
<dbReference type="Proteomes" id="UP000292957">
    <property type="component" value="Unassembled WGS sequence"/>
</dbReference>
<dbReference type="OrthoDB" id="2757667at2759"/>
<feature type="compositionally biased region" description="Acidic residues" evidence="1">
    <location>
        <begin position="175"/>
        <end position="186"/>
    </location>
</feature>
<feature type="compositionally biased region" description="Basic and acidic residues" evidence="1">
    <location>
        <begin position="463"/>
        <end position="472"/>
    </location>
</feature>
<gene>
    <name evidence="2" type="ORF">BD311DRAFT_866253</name>
</gene>
<feature type="compositionally biased region" description="Polar residues" evidence="1">
    <location>
        <begin position="71"/>
        <end position="81"/>
    </location>
</feature>
<feature type="compositionally biased region" description="Basic and acidic residues" evidence="1">
    <location>
        <begin position="82"/>
        <end position="95"/>
    </location>
</feature>
<feature type="compositionally biased region" description="Polar residues" evidence="1">
    <location>
        <begin position="140"/>
        <end position="153"/>
    </location>
</feature>
<accession>A0A4Q9MIR0</accession>
<feature type="compositionally biased region" description="Acidic residues" evidence="1">
    <location>
        <begin position="201"/>
        <end position="230"/>
    </location>
</feature>
<feature type="region of interest" description="Disordered" evidence="1">
    <location>
        <begin position="709"/>
        <end position="767"/>
    </location>
</feature>
<dbReference type="InterPro" id="IPR046521">
    <property type="entry name" value="DUF6698"/>
</dbReference>
<organism evidence="2">
    <name type="scientific">Dichomitus squalens</name>
    <dbReference type="NCBI Taxonomy" id="114155"/>
    <lineage>
        <taxon>Eukaryota</taxon>
        <taxon>Fungi</taxon>
        <taxon>Dikarya</taxon>
        <taxon>Basidiomycota</taxon>
        <taxon>Agaricomycotina</taxon>
        <taxon>Agaricomycetes</taxon>
        <taxon>Polyporales</taxon>
        <taxon>Polyporaceae</taxon>
        <taxon>Dichomitus</taxon>
    </lineage>
</organism>
<feature type="compositionally biased region" description="Basic residues" evidence="1">
    <location>
        <begin position="1"/>
        <end position="12"/>
    </location>
</feature>
<protein>
    <submittedName>
        <fullName evidence="2">Uncharacterized protein</fullName>
    </submittedName>
</protein>
<feature type="region of interest" description="Disordered" evidence="1">
    <location>
        <begin position="1"/>
        <end position="230"/>
    </location>
</feature>
<dbReference type="EMBL" id="ML143434">
    <property type="protein sequence ID" value="TBU27319.1"/>
    <property type="molecule type" value="Genomic_DNA"/>
</dbReference>
<evidence type="ECO:0000313" key="2">
    <source>
        <dbReference type="EMBL" id="TBU27319.1"/>
    </source>
</evidence>
<dbReference type="Pfam" id="PF20414">
    <property type="entry name" value="DUF6698"/>
    <property type="match status" value="1"/>
</dbReference>
<proteinExistence type="predicted"/>
<name>A0A4Q9MIR0_9APHY</name>
<feature type="compositionally biased region" description="Low complexity" evidence="1">
    <location>
        <begin position="112"/>
        <end position="132"/>
    </location>
</feature>